<dbReference type="Proteomes" id="UP000224854">
    <property type="component" value="Unassembled WGS sequence"/>
</dbReference>
<dbReference type="GO" id="GO:0005759">
    <property type="term" value="C:mitochondrial matrix"/>
    <property type="evidence" value="ECO:0007669"/>
    <property type="project" value="TreeGrafter"/>
</dbReference>
<dbReference type="UniPathway" id="UPA00068">
    <property type="reaction ID" value="UER00106"/>
</dbReference>
<feature type="domain" description="N-acetyltransferase" evidence="17">
    <location>
        <begin position="442"/>
        <end position="610"/>
    </location>
</feature>
<organism evidence="18 19">
    <name type="scientific">Ophiocordyceps australis</name>
    <dbReference type="NCBI Taxonomy" id="1399860"/>
    <lineage>
        <taxon>Eukaryota</taxon>
        <taxon>Fungi</taxon>
        <taxon>Dikarya</taxon>
        <taxon>Ascomycota</taxon>
        <taxon>Pezizomycotina</taxon>
        <taxon>Sordariomycetes</taxon>
        <taxon>Hypocreomycetidae</taxon>
        <taxon>Hypocreales</taxon>
        <taxon>Ophiocordycipitaceae</taxon>
        <taxon>Ophiocordyceps</taxon>
    </lineage>
</organism>
<proteinExistence type="inferred from homology"/>
<feature type="region of interest" description="Disordered" evidence="16">
    <location>
        <begin position="349"/>
        <end position="368"/>
    </location>
</feature>
<evidence type="ECO:0000256" key="13">
    <source>
        <dbReference type="ARBA" id="ARBA00033251"/>
    </source>
</evidence>
<dbReference type="PIRSF" id="PIRSF007892">
    <property type="entry name" value="NAGS_fungal"/>
    <property type="match status" value="1"/>
</dbReference>
<evidence type="ECO:0000256" key="2">
    <source>
        <dbReference type="ARBA" id="ARBA00004173"/>
    </source>
</evidence>
<comment type="caution">
    <text evidence="18">The sequence shown here is derived from an EMBL/GenBank/DDBJ whole genome shotgun (WGS) entry which is preliminary data.</text>
</comment>
<evidence type="ECO:0000256" key="3">
    <source>
        <dbReference type="ARBA" id="ARBA00004925"/>
    </source>
</evidence>
<keyword evidence="19" id="KW-1185">Reference proteome</keyword>
<reference evidence="18 19" key="1">
    <citation type="submission" date="2017-06" db="EMBL/GenBank/DDBJ databases">
        <title>Ant-infecting Ophiocordyceps genomes reveal a high diversity of potential behavioral manipulation genes and a possible major role for enterotoxins.</title>
        <authorList>
            <person name="De Bekker C."/>
            <person name="Evans H.C."/>
            <person name="Brachmann A."/>
            <person name="Hughes D.P."/>
        </authorList>
    </citation>
    <scope>NUCLEOTIDE SEQUENCE [LARGE SCALE GENOMIC DNA]</scope>
    <source>
        <strain evidence="18 19">1348a</strain>
    </source>
</reference>
<evidence type="ECO:0000256" key="12">
    <source>
        <dbReference type="ARBA" id="ARBA00030346"/>
    </source>
</evidence>
<dbReference type="GO" id="GO:0004042">
    <property type="term" value="F:L-glutamate N-acetyltransferase activity"/>
    <property type="evidence" value="ECO:0007669"/>
    <property type="project" value="InterPro"/>
</dbReference>
<evidence type="ECO:0000259" key="17">
    <source>
        <dbReference type="PROSITE" id="PS51731"/>
    </source>
</evidence>
<evidence type="ECO:0000256" key="15">
    <source>
        <dbReference type="PIRNR" id="PIRNR007892"/>
    </source>
</evidence>
<comment type="pathway">
    <text evidence="3 15">Amino-acid biosynthesis; L-arginine biosynthesis; N(2)-acetyl-L-ornithine from L-glutamate: step 1/4.</text>
</comment>
<dbReference type="GO" id="GO:0006526">
    <property type="term" value="P:L-arginine biosynthetic process"/>
    <property type="evidence" value="ECO:0007669"/>
    <property type="project" value="UniProtKB-UniPathway"/>
</dbReference>
<keyword evidence="11 15" id="KW-0012">Acyltransferase</keyword>
<comment type="subcellular location">
    <subcellularLocation>
        <location evidence="2 15">Mitochondrion</location>
    </subcellularLocation>
</comment>
<dbReference type="FunFam" id="3.40.630.30:FF:000049">
    <property type="entry name" value="Amino-acid acetyltransferase, mitochondrial"/>
    <property type="match status" value="1"/>
</dbReference>
<dbReference type="EMBL" id="NJEU01001156">
    <property type="protein sequence ID" value="PHH68342.1"/>
    <property type="molecule type" value="Genomic_DNA"/>
</dbReference>
<keyword evidence="9" id="KW-0809">Transit peptide</keyword>
<dbReference type="PROSITE" id="PS51731">
    <property type="entry name" value="GNAT_NAGS"/>
    <property type="match status" value="1"/>
</dbReference>
<keyword evidence="7 15" id="KW-0028">Amino-acid biosynthesis</keyword>
<evidence type="ECO:0000256" key="14">
    <source>
        <dbReference type="ARBA" id="ARBA00048372"/>
    </source>
</evidence>
<evidence type="ECO:0000313" key="18">
    <source>
        <dbReference type="EMBL" id="PHH68342.1"/>
    </source>
</evidence>
<evidence type="ECO:0000256" key="5">
    <source>
        <dbReference type="ARBA" id="ARBA00012697"/>
    </source>
</evidence>
<protein>
    <recommendedName>
        <fullName evidence="6 15">Amino-acid acetyltransferase, mitochondrial</fullName>
        <ecNumber evidence="5 15">2.3.1.1</ecNumber>
    </recommendedName>
    <alternativeName>
        <fullName evidence="12 15">Glutamate N-acetyltransferase</fullName>
    </alternativeName>
    <alternativeName>
        <fullName evidence="13 15">N-acetylglutamate synthase</fullName>
    </alternativeName>
</protein>
<evidence type="ECO:0000256" key="1">
    <source>
        <dbReference type="ARBA" id="ARBA00002294"/>
    </source>
</evidence>
<sequence length="620" mass="68200">MRLLKAHLAFRRLIHTTLQVAHERKTTLDRDFILSVLESSATKRDAKGYLQKYVENNDRRSPHPPRFIQRVDSSATEEDSSQYVNAAIVRLRNPQLLAPDTLDGIARTLSQLRTLGLVAVVVVDCGIHQGRQAYEREALRLCEAIDSASLFGQPGAKLADGILIRQVQQRGIDQKIAHDTSPPASISHPMHVDDQGLLEHALQHSIITVIPSLSRSDDLSSPLPTSSSDAVVAMTRFLIGFQYALDNDDDDSAPPPRKIASVERVILLDPLGAVPMPGIPNLYHCFINLAEDYDPIMKDLKDIPSSLAGHEKTSTQLPGSLHAANLSLAKNALAILPPSSSALITTPLAASNPRSRPSSTSPTASPFDFAEMMTTGTRRNPLLHNLLTDRPASSPSLPLQRVLCSKGAKAAVSKRVTLVKRGMPVTVYPDPKVKPWSPPQPDSFKLRLTDPCIDLSRLMSLIEDSFNRQLDVQNYLERVNDKLAGIIIAGRYDGAAILTWERPAGIEPGVAYQHGHLVPYLDKFAVRKKCQGSAGVADIVFNAMVLDCFPAGVCWRSRKDNPVNKWYFERSAGTCKLPGTNWTMFWTTPGLCGNHSILRDYEAVCRGVQPSWADNERPPD</sequence>
<comment type="catalytic activity">
    <reaction evidence="14 15">
        <text>L-glutamate + acetyl-CoA = N-acetyl-L-glutamate + CoA + H(+)</text>
        <dbReference type="Rhea" id="RHEA:24292"/>
        <dbReference type="ChEBI" id="CHEBI:15378"/>
        <dbReference type="ChEBI" id="CHEBI:29985"/>
        <dbReference type="ChEBI" id="CHEBI:44337"/>
        <dbReference type="ChEBI" id="CHEBI:57287"/>
        <dbReference type="ChEBI" id="CHEBI:57288"/>
        <dbReference type="EC" id="2.3.1.1"/>
    </reaction>
</comment>
<dbReference type="InterPro" id="IPR011190">
    <property type="entry name" value="GlcNAc_Synth_fun"/>
</dbReference>
<dbReference type="GO" id="GO:0006592">
    <property type="term" value="P:ornithine biosynthetic process"/>
    <property type="evidence" value="ECO:0007669"/>
    <property type="project" value="TreeGrafter"/>
</dbReference>
<evidence type="ECO:0000256" key="16">
    <source>
        <dbReference type="SAM" id="MobiDB-lite"/>
    </source>
</evidence>
<dbReference type="InterPro" id="IPR006855">
    <property type="entry name" value="Vertebrate-like_GNAT_dom"/>
</dbReference>
<evidence type="ECO:0000256" key="10">
    <source>
        <dbReference type="ARBA" id="ARBA00023128"/>
    </source>
</evidence>
<dbReference type="PANTHER" id="PTHR23342:SF4">
    <property type="entry name" value="AMINO-ACID ACETYLTRANSFERASE, MITOCHONDRIAL"/>
    <property type="match status" value="1"/>
</dbReference>
<evidence type="ECO:0000256" key="4">
    <source>
        <dbReference type="ARBA" id="ARBA00008694"/>
    </source>
</evidence>
<evidence type="ECO:0000256" key="7">
    <source>
        <dbReference type="ARBA" id="ARBA00022605"/>
    </source>
</evidence>
<evidence type="ECO:0000256" key="9">
    <source>
        <dbReference type="ARBA" id="ARBA00022946"/>
    </source>
</evidence>
<dbReference type="EC" id="2.3.1.1" evidence="5 15"/>
<name>A0A2C5YM17_9HYPO</name>
<comment type="similarity">
    <text evidence="4 15">Belongs to the acetyltransferase family.</text>
</comment>
<keyword evidence="10 15" id="KW-0496">Mitochondrion</keyword>
<keyword evidence="8 15" id="KW-0808">Transferase</keyword>
<dbReference type="AlphaFoldDB" id="A0A2C5YM17"/>
<dbReference type="PANTHER" id="PTHR23342">
    <property type="entry name" value="N-ACETYLGLUTAMATE SYNTHASE"/>
    <property type="match status" value="1"/>
</dbReference>
<comment type="function">
    <text evidence="1 15">N-acetylglutamate synthase involved in arginine biosynthesis.</text>
</comment>
<dbReference type="OrthoDB" id="5585968at2759"/>
<dbReference type="Pfam" id="PF04768">
    <property type="entry name" value="NAT"/>
    <property type="match status" value="1"/>
</dbReference>
<evidence type="ECO:0000256" key="8">
    <source>
        <dbReference type="ARBA" id="ARBA00022679"/>
    </source>
</evidence>
<feature type="compositionally biased region" description="Low complexity" evidence="16">
    <location>
        <begin position="349"/>
        <end position="366"/>
    </location>
</feature>
<evidence type="ECO:0000313" key="19">
    <source>
        <dbReference type="Proteomes" id="UP000224854"/>
    </source>
</evidence>
<gene>
    <name evidence="18" type="ORF">CDD82_628</name>
</gene>
<accession>A0A2C5YM17</accession>
<evidence type="ECO:0000256" key="11">
    <source>
        <dbReference type="ARBA" id="ARBA00023315"/>
    </source>
</evidence>
<dbReference type="Gene3D" id="3.40.630.30">
    <property type="match status" value="1"/>
</dbReference>
<evidence type="ECO:0000256" key="6">
    <source>
        <dbReference type="ARBA" id="ARBA00018802"/>
    </source>
</evidence>